<dbReference type="SUPFAM" id="SSF56349">
    <property type="entry name" value="DNA breaking-rejoining enzymes"/>
    <property type="match status" value="1"/>
</dbReference>
<dbReference type="InterPro" id="IPR011010">
    <property type="entry name" value="DNA_brk_join_enz"/>
</dbReference>
<keyword evidence="2" id="KW-0229">DNA integration</keyword>
<dbReference type="Pfam" id="PF00589">
    <property type="entry name" value="Phage_integrase"/>
    <property type="match status" value="1"/>
</dbReference>
<dbReference type="InterPro" id="IPR013762">
    <property type="entry name" value="Integrase-like_cat_sf"/>
</dbReference>
<feature type="domain" description="Tyr recombinase" evidence="5">
    <location>
        <begin position="172"/>
        <end position="350"/>
    </location>
</feature>
<dbReference type="GO" id="GO:0006310">
    <property type="term" value="P:DNA recombination"/>
    <property type="evidence" value="ECO:0007669"/>
    <property type="project" value="UniProtKB-KW"/>
</dbReference>
<evidence type="ECO:0000313" key="6">
    <source>
        <dbReference type="EMBL" id="VWB08667.1"/>
    </source>
</evidence>
<dbReference type="GO" id="GO:0003677">
    <property type="term" value="F:DNA binding"/>
    <property type="evidence" value="ECO:0007669"/>
    <property type="project" value="UniProtKB-KW"/>
</dbReference>
<keyword evidence="3" id="KW-0238">DNA-binding</keyword>
<dbReference type="EMBL" id="CABVPY010000001">
    <property type="protein sequence ID" value="VWB08667.1"/>
    <property type="molecule type" value="Genomic_DNA"/>
</dbReference>
<accession>A0A6P2GWP3</accession>
<proteinExistence type="inferred from homology"/>
<evidence type="ECO:0000313" key="7">
    <source>
        <dbReference type="Proteomes" id="UP000494170"/>
    </source>
</evidence>
<dbReference type="AlphaFoldDB" id="A0A6P2GWP3"/>
<dbReference type="PROSITE" id="PS51898">
    <property type="entry name" value="TYR_RECOMBINASE"/>
    <property type="match status" value="1"/>
</dbReference>
<evidence type="ECO:0000256" key="2">
    <source>
        <dbReference type="ARBA" id="ARBA00022908"/>
    </source>
</evidence>
<protein>
    <submittedName>
        <fullName evidence="6">Chorismate mutase</fullName>
    </submittedName>
</protein>
<comment type="similarity">
    <text evidence="1">Belongs to the 'phage' integrase family.</text>
</comment>
<name>A0A6P2GWP3_BURL3</name>
<keyword evidence="4" id="KW-0233">DNA recombination</keyword>
<evidence type="ECO:0000256" key="3">
    <source>
        <dbReference type="ARBA" id="ARBA00023125"/>
    </source>
</evidence>
<dbReference type="Gene3D" id="1.10.443.10">
    <property type="entry name" value="Intergrase catalytic core"/>
    <property type="match status" value="1"/>
</dbReference>
<dbReference type="GO" id="GO:0015074">
    <property type="term" value="P:DNA integration"/>
    <property type="evidence" value="ECO:0007669"/>
    <property type="project" value="UniProtKB-KW"/>
</dbReference>
<dbReference type="Proteomes" id="UP000494170">
    <property type="component" value="Unassembled WGS sequence"/>
</dbReference>
<sequence>MGAITPRINKDGTTSYKAQVRVRKAGKVLHQETKTFSRRQAAVVWMKKREAELTDPAGLKKALAEDPPLRDILKRAREETKKPMSTSKTNVLKMMEAHDFSLTVASQIDSAALVKFISGMNVSASTGGNYFSHLASVLKIARPAWGYPIAELVVEDARIVLRRMGVIARSVHRDRRPTIDEMNRLMDYFSKSVSTRGDTVPMTSICLMSIFSIRRSIEICGITWNDFDEEGARVLVRDLKHPDEKIGNDTWCALTPEAIRVIKAQPKIAGESRIFPYAQKSASMAFTNAALALGIEDLTLNDLRHEGCSRLAEMGWSIPKMASVSGHRSWQTLKRYTHVRATGDKWNGWEWLDRVAPQAAS</sequence>
<gene>
    <name evidence="6" type="ORF">BLA6863_00229</name>
</gene>
<dbReference type="PANTHER" id="PTHR30349:SF41">
    <property type="entry name" value="INTEGRASE_RECOMBINASE PROTEIN MJ0367-RELATED"/>
    <property type="match status" value="1"/>
</dbReference>
<evidence type="ECO:0000256" key="4">
    <source>
        <dbReference type="ARBA" id="ARBA00023172"/>
    </source>
</evidence>
<evidence type="ECO:0000259" key="5">
    <source>
        <dbReference type="PROSITE" id="PS51898"/>
    </source>
</evidence>
<reference evidence="6 7" key="1">
    <citation type="submission" date="2019-09" db="EMBL/GenBank/DDBJ databases">
        <authorList>
            <person name="Depoorter E."/>
        </authorList>
    </citation>
    <scope>NUCLEOTIDE SEQUENCE [LARGE SCALE GENOMIC DNA]</scope>
    <source>
        <strain evidence="6">LMG 6863</strain>
    </source>
</reference>
<organism evidence="6 7">
    <name type="scientific">Burkholderia lata (strain ATCC 17760 / DSM 23089 / LMG 22485 / NCIMB 9086 / R18194 / 383)</name>
    <dbReference type="NCBI Taxonomy" id="482957"/>
    <lineage>
        <taxon>Bacteria</taxon>
        <taxon>Pseudomonadati</taxon>
        <taxon>Pseudomonadota</taxon>
        <taxon>Betaproteobacteria</taxon>
        <taxon>Burkholderiales</taxon>
        <taxon>Burkholderiaceae</taxon>
        <taxon>Burkholderia</taxon>
        <taxon>Burkholderia cepacia complex</taxon>
    </lineage>
</organism>
<dbReference type="InterPro" id="IPR002104">
    <property type="entry name" value="Integrase_catalytic"/>
</dbReference>
<dbReference type="InterPro" id="IPR050090">
    <property type="entry name" value="Tyrosine_recombinase_XerCD"/>
</dbReference>
<dbReference type="PANTHER" id="PTHR30349">
    <property type="entry name" value="PHAGE INTEGRASE-RELATED"/>
    <property type="match status" value="1"/>
</dbReference>
<evidence type="ECO:0000256" key="1">
    <source>
        <dbReference type="ARBA" id="ARBA00008857"/>
    </source>
</evidence>